<dbReference type="EMBL" id="OU015430">
    <property type="protein sequence ID" value="CAG4970584.1"/>
    <property type="molecule type" value="Genomic_DNA"/>
</dbReference>
<dbReference type="InterPro" id="IPR007372">
    <property type="entry name" value="Lipid/polyisoprenoid-bd_YceI"/>
</dbReference>
<dbReference type="Pfam" id="PF04264">
    <property type="entry name" value="YceI"/>
    <property type="match status" value="1"/>
</dbReference>
<reference evidence="3 4" key="1">
    <citation type="submission" date="2021-04" db="EMBL/GenBank/DDBJ databases">
        <authorList>
            <person name="Rodrigo-Torres L."/>
            <person name="Arahal R. D."/>
            <person name="Lucena T."/>
        </authorList>
    </citation>
    <scope>NUCLEOTIDE SEQUENCE [LARGE SCALE GENOMIC DNA]</scope>
    <source>
        <strain evidence="3 4">CECT 30171</strain>
    </source>
</reference>
<evidence type="ECO:0000256" key="1">
    <source>
        <dbReference type="SAM" id="SignalP"/>
    </source>
</evidence>
<keyword evidence="4" id="KW-1185">Reference proteome</keyword>
<evidence type="ECO:0000259" key="2">
    <source>
        <dbReference type="SMART" id="SM00867"/>
    </source>
</evidence>
<gene>
    <name evidence="3" type="primary">yceI_2</name>
    <name evidence="3" type="ORF">LYB30171_00766</name>
</gene>
<dbReference type="PANTHER" id="PTHR34406">
    <property type="entry name" value="PROTEIN YCEI"/>
    <property type="match status" value="1"/>
</dbReference>
<dbReference type="Gene3D" id="2.40.128.110">
    <property type="entry name" value="Lipid/polyisoprenoid-binding, YceI-like"/>
    <property type="match status" value="1"/>
</dbReference>
<keyword evidence="1" id="KW-0732">Signal</keyword>
<feature type="domain" description="Lipid/polyisoprenoid-binding YceI-like" evidence="2">
    <location>
        <begin position="29"/>
        <end position="187"/>
    </location>
</feature>
<dbReference type="PANTHER" id="PTHR34406:SF1">
    <property type="entry name" value="PROTEIN YCEI"/>
    <property type="match status" value="1"/>
</dbReference>
<accession>A0ABN7QWS5</accession>
<dbReference type="Proteomes" id="UP000680116">
    <property type="component" value="Chromosome"/>
</dbReference>
<dbReference type="RefSeq" id="WP_215219727.1">
    <property type="nucleotide sequence ID" value="NZ_OU015430.1"/>
</dbReference>
<feature type="signal peptide" evidence="1">
    <location>
        <begin position="1"/>
        <end position="27"/>
    </location>
</feature>
<feature type="chain" id="PRO_5046061546" evidence="1">
    <location>
        <begin position="28"/>
        <end position="190"/>
    </location>
</feature>
<protein>
    <submittedName>
        <fullName evidence="3">Protein YceI</fullName>
    </submittedName>
</protein>
<evidence type="ECO:0000313" key="4">
    <source>
        <dbReference type="Proteomes" id="UP000680116"/>
    </source>
</evidence>
<evidence type="ECO:0000313" key="3">
    <source>
        <dbReference type="EMBL" id="CAG4970584.1"/>
    </source>
</evidence>
<dbReference type="InterPro" id="IPR036761">
    <property type="entry name" value="TTHA0802/YceI-like_sf"/>
</dbReference>
<dbReference type="SMART" id="SM00867">
    <property type="entry name" value="YceI"/>
    <property type="match status" value="1"/>
</dbReference>
<dbReference type="SUPFAM" id="SSF101874">
    <property type="entry name" value="YceI-like"/>
    <property type="match status" value="1"/>
</dbReference>
<name>A0ABN7QWS5_9GAMM</name>
<proteinExistence type="predicted"/>
<organism evidence="3 4">
    <name type="scientific">Novilysobacter luteus</name>
    <dbReference type="NCBI Taxonomy" id="2822368"/>
    <lineage>
        <taxon>Bacteria</taxon>
        <taxon>Pseudomonadati</taxon>
        <taxon>Pseudomonadota</taxon>
        <taxon>Gammaproteobacteria</taxon>
        <taxon>Lysobacterales</taxon>
        <taxon>Lysobacteraceae</taxon>
        <taxon>Novilysobacter</taxon>
    </lineage>
</organism>
<sequence>MSRPALARLSVPVSAAALLLAIAPASAADYVQAPGSTLAFATQYDGEVFSGHFGQFTTTLSFDPADPAAARLDVVIPLASATTANADRDSTLKGPDFFAVSKFPQARYTASGFRDLGDGRYAADGELSLRGVVHPATLTFTFTDGATAVLDGKATVQRLDFNVGGGDWADLSLLPNPVAISTKVRLQPVD</sequence>